<evidence type="ECO:0000256" key="2">
    <source>
        <dbReference type="ARBA" id="ARBA00023125"/>
    </source>
</evidence>
<evidence type="ECO:0000256" key="3">
    <source>
        <dbReference type="ARBA" id="ARBA00023172"/>
    </source>
</evidence>
<evidence type="ECO:0000313" key="7">
    <source>
        <dbReference type="EMBL" id="MDQ0511661.1"/>
    </source>
</evidence>
<keyword evidence="2 4" id="KW-0238">DNA-binding</keyword>
<dbReference type="PROSITE" id="PS51900">
    <property type="entry name" value="CB"/>
    <property type="match status" value="1"/>
</dbReference>
<evidence type="ECO:0000313" key="8">
    <source>
        <dbReference type="Proteomes" id="UP001235094"/>
    </source>
</evidence>
<keyword evidence="8" id="KW-1185">Reference proteome</keyword>
<dbReference type="InterPro" id="IPR050090">
    <property type="entry name" value="Tyrosine_recombinase_XerCD"/>
</dbReference>
<dbReference type="Gene3D" id="1.10.150.130">
    <property type="match status" value="1"/>
</dbReference>
<organism evidence="7 8">
    <name type="scientific">Ancylobacter amanitiformis</name>
    <dbReference type="NCBI Taxonomy" id="217069"/>
    <lineage>
        <taxon>Bacteria</taxon>
        <taxon>Pseudomonadati</taxon>
        <taxon>Pseudomonadota</taxon>
        <taxon>Alphaproteobacteria</taxon>
        <taxon>Hyphomicrobiales</taxon>
        <taxon>Xanthobacteraceae</taxon>
        <taxon>Ancylobacter</taxon>
    </lineage>
</organism>
<evidence type="ECO:0000256" key="5">
    <source>
        <dbReference type="SAM" id="MobiDB-lite"/>
    </source>
</evidence>
<sequence>MKGLSKRKGSDNWQGWFRIPEALWKRRGDLVALGVADLGKSQEFRKSLESGDREEAARRYRLALDAWDRKMDAWTTLLANGPTKLTHRQRVALAADYARAFLARHEDEPFDAPASPRIPHVPHDGDRRASAVSRLPADERRTFLADLKAYREAREEAERGHRAVALVDAYPVLRANLGPDFASALESMHGADTTTVLGAQGLHVDAETRRLMNLEMTSLMGEVQRGLEARRDGDYRPVERLGAAPTFSPPVPAPSPAPILTLEALLDHKATTRTIKAKTVGRTRSHLRKFAAFIGHDDARKVTKDDVRRWRDALISGGELATHTISERYLSSLSSVLEHGVREFDLPANVATGIKDNRKVATKGAREYSPEQATEILTATFQGSTKDISAPHRRAIFWVPWIMAYTGLRVREVTQFRARHLKEDNGTPYLLITPEDGSTKSGKAWMVGIHQHLIDLGLLEFLKSLRGGPAFYEPYPSGTNLKALEGRHRAEDAAVRVGNWVTDEVGIVAPLGRPNHAWRHLFTTRSRQFDMSKEARDFMMGSGAGDAREGYGDWPPERLAKEINKLPRFPVKDTGWRP</sequence>
<evidence type="ECO:0000256" key="4">
    <source>
        <dbReference type="PROSITE-ProRule" id="PRU01248"/>
    </source>
</evidence>
<dbReference type="PANTHER" id="PTHR30349:SF64">
    <property type="entry name" value="PROPHAGE INTEGRASE INTD-RELATED"/>
    <property type="match status" value="1"/>
</dbReference>
<keyword evidence="1" id="KW-0229">DNA integration</keyword>
<dbReference type="InterPro" id="IPR011010">
    <property type="entry name" value="DNA_brk_join_enz"/>
</dbReference>
<keyword evidence="3" id="KW-0233">DNA recombination</keyword>
<dbReference type="InterPro" id="IPR010998">
    <property type="entry name" value="Integrase_recombinase_N"/>
</dbReference>
<dbReference type="Gene3D" id="1.10.443.10">
    <property type="entry name" value="Intergrase catalytic core"/>
    <property type="match status" value="1"/>
</dbReference>
<protein>
    <submittedName>
        <fullName evidence="7">Integrase</fullName>
    </submittedName>
</protein>
<dbReference type="PANTHER" id="PTHR30349">
    <property type="entry name" value="PHAGE INTEGRASE-RELATED"/>
    <property type="match status" value="1"/>
</dbReference>
<feature type="region of interest" description="Disordered" evidence="5">
    <location>
        <begin position="109"/>
        <end position="131"/>
    </location>
</feature>
<dbReference type="InterPro" id="IPR044068">
    <property type="entry name" value="CB"/>
</dbReference>
<gene>
    <name evidence="7" type="ORF">QOZ99_002560</name>
</gene>
<name>A0ABU0LSJ4_9HYPH</name>
<evidence type="ECO:0000259" key="6">
    <source>
        <dbReference type="PROSITE" id="PS51900"/>
    </source>
</evidence>
<proteinExistence type="predicted"/>
<dbReference type="Proteomes" id="UP001235094">
    <property type="component" value="Unassembled WGS sequence"/>
</dbReference>
<feature type="domain" description="Core-binding (CB)" evidence="6">
    <location>
        <begin position="256"/>
        <end position="341"/>
    </location>
</feature>
<comment type="caution">
    <text evidence="7">The sequence shown here is derived from an EMBL/GenBank/DDBJ whole genome shotgun (WGS) entry which is preliminary data.</text>
</comment>
<evidence type="ECO:0000256" key="1">
    <source>
        <dbReference type="ARBA" id="ARBA00022908"/>
    </source>
</evidence>
<dbReference type="SUPFAM" id="SSF56349">
    <property type="entry name" value="DNA breaking-rejoining enzymes"/>
    <property type="match status" value="1"/>
</dbReference>
<dbReference type="RefSeq" id="WP_306890352.1">
    <property type="nucleotide sequence ID" value="NZ_JAUSVR010000007.1"/>
</dbReference>
<dbReference type="EMBL" id="JAUSVR010000007">
    <property type="protein sequence ID" value="MDQ0511661.1"/>
    <property type="molecule type" value="Genomic_DNA"/>
</dbReference>
<dbReference type="InterPro" id="IPR013762">
    <property type="entry name" value="Integrase-like_cat_sf"/>
</dbReference>
<reference evidence="7 8" key="1">
    <citation type="submission" date="2023-07" db="EMBL/GenBank/DDBJ databases">
        <title>Genomic Encyclopedia of Type Strains, Phase IV (KMG-IV): sequencing the most valuable type-strain genomes for metagenomic binning, comparative biology and taxonomic classification.</title>
        <authorList>
            <person name="Goeker M."/>
        </authorList>
    </citation>
    <scope>NUCLEOTIDE SEQUENCE [LARGE SCALE GENOMIC DNA]</scope>
    <source>
        <strain evidence="7 8">DSM 15561</strain>
    </source>
</reference>
<accession>A0ABU0LSJ4</accession>